<dbReference type="AlphaFoldDB" id="A0A158IXL2"/>
<evidence type="ECO:0000256" key="1">
    <source>
        <dbReference type="ARBA" id="ARBA00022737"/>
    </source>
</evidence>
<dbReference type="InterPro" id="IPR051012">
    <property type="entry name" value="CellSynth/LPSAsmb/PSIAsmb"/>
</dbReference>
<dbReference type="SUPFAM" id="SSF56059">
    <property type="entry name" value="Glutathione synthetase ATP-binding domain-like"/>
    <property type="match status" value="1"/>
</dbReference>
<dbReference type="OrthoDB" id="5297883at2"/>
<protein>
    <submittedName>
        <fullName evidence="4">TPR domain-containing protein</fullName>
    </submittedName>
</protein>
<name>A0A158IXL2_9BURK</name>
<evidence type="ECO:0000256" key="2">
    <source>
        <dbReference type="ARBA" id="ARBA00022803"/>
    </source>
</evidence>
<feature type="repeat" description="TPR" evidence="3">
    <location>
        <begin position="12"/>
        <end position="45"/>
    </location>
</feature>
<dbReference type="EMBL" id="FCOK02000064">
    <property type="protein sequence ID" value="SAL61225.1"/>
    <property type="molecule type" value="Genomic_DNA"/>
</dbReference>
<accession>A0A158IXL2</accession>
<keyword evidence="1" id="KW-0677">Repeat</keyword>
<dbReference type="SMART" id="SM00028">
    <property type="entry name" value="TPR"/>
    <property type="match status" value="4"/>
</dbReference>
<dbReference type="PROSITE" id="PS50005">
    <property type="entry name" value="TPR"/>
    <property type="match status" value="2"/>
</dbReference>
<evidence type="ECO:0000313" key="5">
    <source>
        <dbReference type="Proteomes" id="UP000054683"/>
    </source>
</evidence>
<feature type="repeat" description="TPR" evidence="3">
    <location>
        <begin position="80"/>
        <end position="113"/>
    </location>
</feature>
<dbReference type="PANTHER" id="PTHR45586">
    <property type="entry name" value="TPR REPEAT-CONTAINING PROTEIN PA4667"/>
    <property type="match status" value="1"/>
</dbReference>
<dbReference type="GO" id="GO:0042802">
    <property type="term" value="F:identical protein binding"/>
    <property type="evidence" value="ECO:0007669"/>
    <property type="project" value="InterPro"/>
</dbReference>
<dbReference type="InterPro" id="IPR019734">
    <property type="entry name" value="TPR_rpt"/>
</dbReference>
<evidence type="ECO:0000313" key="4">
    <source>
        <dbReference type="EMBL" id="SAL61225.1"/>
    </source>
</evidence>
<reference evidence="4 5" key="1">
    <citation type="submission" date="2016-01" db="EMBL/GenBank/DDBJ databases">
        <authorList>
            <person name="Oliw E.H."/>
        </authorList>
    </citation>
    <scope>NUCLEOTIDE SEQUENCE [LARGE SCALE GENOMIC DNA]</scope>
    <source>
        <strain evidence="4">LMG 27134</strain>
    </source>
</reference>
<dbReference type="SUPFAM" id="SSF48452">
    <property type="entry name" value="TPR-like"/>
    <property type="match status" value="1"/>
</dbReference>
<keyword evidence="2 3" id="KW-0802">TPR repeat</keyword>
<evidence type="ECO:0000256" key="3">
    <source>
        <dbReference type="PROSITE-ProRule" id="PRU00339"/>
    </source>
</evidence>
<dbReference type="Proteomes" id="UP000054683">
    <property type="component" value="Unassembled WGS sequence"/>
</dbReference>
<dbReference type="PANTHER" id="PTHR45586:SF1">
    <property type="entry name" value="LIPOPOLYSACCHARIDE ASSEMBLY PROTEIN B"/>
    <property type="match status" value="1"/>
</dbReference>
<dbReference type="Pfam" id="PF07721">
    <property type="entry name" value="TPR_4"/>
    <property type="match status" value="1"/>
</dbReference>
<sequence length="466" mass="52911">MTRHTPSPAISIISLIDEAFAHHRAGRLDEAEALYQEALRIDPGHWGVRKSLAQVLIRAGRFEDAVTLLTERMDEWQEDVSVHAQLGLAYAGLNRLELSLDRFERVLAQSPDDTSALQFVANLQQALGQTPQAREHYRRGLALKPFVTIEAIKSPPAFRVLMLFAPGAGNTPFEHLVHQVGYETHVLNLLPDVAYDTDMLRDSADVVVNLVADVDQGRALLAPATKLVDLIGKPVVNHPGKIARTSRDSIARRLTAVSGCHIPQTLRVSGERAFGLERDPRLASFSRPWLIRLAGTHNGDDFQKVHDENEVDAFVAQFPDADFYLTEYFDYRSADGFFRKYRFMFIDGGIYPYHLAIHDEWKVHHANTDMLNQHWMQDEERAFLADPHSVFGPRQFHALRAIQREIDLDYFGIDCALDLNGRVVVFEVNACMLVHSNNEHFYYKNKSVSLIKERFEAMLRRMVSAC</sequence>
<dbReference type="Pfam" id="PF14559">
    <property type="entry name" value="TPR_19"/>
    <property type="match status" value="1"/>
</dbReference>
<gene>
    <name evidence="4" type="ORF">AWB69_06802</name>
</gene>
<dbReference type="InterPro" id="IPR011717">
    <property type="entry name" value="TPR-4"/>
</dbReference>
<dbReference type="Gene3D" id="1.25.40.10">
    <property type="entry name" value="Tetratricopeptide repeat domain"/>
    <property type="match status" value="1"/>
</dbReference>
<proteinExistence type="predicted"/>
<organism evidence="4 5">
    <name type="scientific">Caballeronia udeis</name>
    <dbReference type="NCBI Taxonomy" id="1232866"/>
    <lineage>
        <taxon>Bacteria</taxon>
        <taxon>Pseudomonadati</taxon>
        <taxon>Pseudomonadota</taxon>
        <taxon>Betaproteobacteria</taxon>
        <taxon>Burkholderiales</taxon>
        <taxon>Burkholderiaceae</taxon>
        <taxon>Caballeronia</taxon>
    </lineage>
</organism>
<dbReference type="InterPro" id="IPR011990">
    <property type="entry name" value="TPR-like_helical_dom_sf"/>
</dbReference>